<dbReference type="RefSeq" id="WP_377858265.1">
    <property type="nucleotide sequence ID" value="NZ_JBHLZU010000023.1"/>
</dbReference>
<feature type="compositionally biased region" description="Polar residues" evidence="1">
    <location>
        <begin position="29"/>
        <end position="42"/>
    </location>
</feature>
<organism evidence="2 3">
    <name type="scientific">Allokutzneria oryzae</name>
    <dbReference type="NCBI Taxonomy" id="1378989"/>
    <lineage>
        <taxon>Bacteria</taxon>
        <taxon>Bacillati</taxon>
        <taxon>Actinomycetota</taxon>
        <taxon>Actinomycetes</taxon>
        <taxon>Pseudonocardiales</taxon>
        <taxon>Pseudonocardiaceae</taxon>
        <taxon>Allokutzneria</taxon>
    </lineage>
</organism>
<name>A0ABV6A5I8_9PSEU</name>
<comment type="caution">
    <text evidence="2">The sequence shown here is derived from an EMBL/GenBank/DDBJ whole genome shotgun (WGS) entry which is preliminary data.</text>
</comment>
<evidence type="ECO:0008006" key="4">
    <source>
        <dbReference type="Google" id="ProtNLM"/>
    </source>
</evidence>
<dbReference type="Proteomes" id="UP001589693">
    <property type="component" value="Unassembled WGS sequence"/>
</dbReference>
<accession>A0ABV6A5I8</accession>
<proteinExistence type="predicted"/>
<evidence type="ECO:0000313" key="2">
    <source>
        <dbReference type="EMBL" id="MFB9907678.1"/>
    </source>
</evidence>
<reference evidence="2 3" key="1">
    <citation type="submission" date="2024-09" db="EMBL/GenBank/DDBJ databases">
        <authorList>
            <person name="Sun Q."/>
            <person name="Mori K."/>
        </authorList>
    </citation>
    <scope>NUCLEOTIDE SEQUENCE [LARGE SCALE GENOMIC DNA]</scope>
    <source>
        <strain evidence="2 3">TBRC 7907</strain>
    </source>
</reference>
<sequence length="42" mass="4475">MGSEAEAETETEAARWCRDVQETTEDLSRQSSGAALTPVSSS</sequence>
<gene>
    <name evidence="2" type="ORF">ACFFQA_27405</name>
</gene>
<protein>
    <recommendedName>
        <fullName evidence="4">PH domain-containing protein</fullName>
    </recommendedName>
</protein>
<evidence type="ECO:0000256" key="1">
    <source>
        <dbReference type="SAM" id="MobiDB-lite"/>
    </source>
</evidence>
<evidence type="ECO:0000313" key="3">
    <source>
        <dbReference type="Proteomes" id="UP001589693"/>
    </source>
</evidence>
<dbReference type="EMBL" id="JBHLZU010000023">
    <property type="protein sequence ID" value="MFB9907678.1"/>
    <property type="molecule type" value="Genomic_DNA"/>
</dbReference>
<feature type="region of interest" description="Disordered" evidence="1">
    <location>
        <begin position="21"/>
        <end position="42"/>
    </location>
</feature>
<keyword evidence="3" id="KW-1185">Reference proteome</keyword>